<evidence type="ECO:0000256" key="6">
    <source>
        <dbReference type="ARBA" id="ARBA00022769"/>
    </source>
</evidence>
<proteinExistence type="inferred from homology"/>
<name>A0A1H9DAL0_9SPIR</name>
<evidence type="ECO:0000259" key="14">
    <source>
        <dbReference type="PROSITE" id="PS50893"/>
    </source>
</evidence>
<evidence type="ECO:0000256" key="8">
    <source>
        <dbReference type="ARBA" id="ARBA00022881"/>
    </source>
</evidence>
<dbReference type="Gene3D" id="1.20.1580.10">
    <property type="entry name" value="ABC transporter ATPase like domain"/>
    <property type="match status" value="2"/>
</dbReference>
<keyword evidence="3" id="KW-0677">Repeat</keyword>
<comment type="subcellular location">
    <subcellularLocation>
        <location evidence="1">Cytoplasm</location>
    </subcellularLocation>
</comment>
<feature type="domain" description="ABC transporter" evidence="14">
    <location>
        <begin position="453"/>
        <end position="790"/>
    </location>
</feature>
<dbReference type="Gene3D" id="3.40.50.300">
    <property type="entry name" value="P-loop containing nucleotide triphosphate hydrolases"/>
    <property type="match status" value="2"/>
</dbReference>
<dbReference type="Proteomes" id="UP000182360">
    <property type="component" value="Unassembled WGS sequence"/>
</dbReference>
<dbReference type="PROSITE" id="PS50893">
    <property type="entry name" value="ABC_TRANSPORTER_2"/>
    <property type="match status" value="1"/>
</dbReference>
<reference evidence="15 16" key="1">
    <citation type="submission" date="2016-10" db="EMBL/GenBank/DDBJ databases">
        <authorList>
            <person name="de Groot N.N."/>
        </authorList>
    </citation>
    <scope>NUCLEOTIDE SEQUENCE [LARGE SCALE GENOMIC DNA]</scope>
    <source>
        <strain evidence="15 16">B25</strain>
    </source>
</reference>
<evidence type="ECO:0000256" key="13">
    <source>
        <dbReference type="ARBA" id="ARBA00042156"/>
    </source>
</evidence>
<dbReference type="GO" id="GO:0005524">
    <property type="term" value="F:ATP binding"/>
    <property type="evidence" value="ECO:0007669"/>
    <property type="project" value="UniProtKB-KW"/>
</dbReference>
<dbReference type="AlphaFoldDB" id="A0A1H9DAL0"/>
<evidence type="ECO:0000256" key="4">
    <source>
        <dbReference type="ARBA" id="ARBA00022741"/>
    </source>
</evidence>
<dbReference type="Gene3D" id="1.10.8.280">
    <property type="entry name" value="ABC transporter ATPase domain-like"/>
    <property type="match status" value="1"/>
</dbReference>
<organism evidence="15 16">
    <name type="scientific">Treponema bryantii</name>
    <dbReference type="NCBI Taxonomy" id="163"/>
    <lineage>
        <taxon>Bacteria</taxon>
        <taxon>Pseudomonadati</taxon>
        <taxon>Spirochaetota</taxon>
        <taxon>Spirochaetia</taxon>
        <taxon>Spirochaetales</taxon>
        <taxon>Treponemataceae</taxon>
        <taxon>Treponema</taxon>
    </lineage>
</organism>
<evidence type="ECO:0000256" key="5">
    <source>
        <dbReference type="ARBA" id="ARBA00022763"/>
    </source>
</evidence>
<comment type="similarity">
    <text evidence="11">Belongs to the ABC transporter superfamily. UvrA family.</text>
</comment>
<dbReference type="OrthoDB" id="9809851at2"/>
<evidence type="ECO:0000256" key="12">
    <source>
        <dbReference type="ARBA" id="ARBA00039316"/>
    </source>
</evidence>
<dbReference type="EMBL" id="FOFU01000002">
    <property type="protein sequence ID" value="SEQ10391.1"/>
    <property type="molecule type" value="Genomic_DNA"/>
</dbReference>
<keyword evidence="8" id="KW-0267">Excision nuclease</keyword>
<evidence type="ECO:0000256" key="3">
    <source>
        <dbReference type="ARBA" id="ARBA00022737"/>
    </source>
</evidence>
<evidence type="ECO:0000256" key="7">
    <source>
        <dbReference type="ARBA" id="ARBA00022840"/>
    </source>
</evidence>
<dbReference type="PANTHER" id="PTHR43152:SF3">
    <property type="entry name" value="UVRABC SYSTEM PROTEIN A"/>
    <property type="match status" value="1"/>
</dbReference>
<dbReference type="GO" id="GO:0016887">
    <property type="term" value="F:ATP hydrolysis activity"/>
    <property type="evidence" value="ECO:0007669"/>
    <property type="project" value="InterPro"/>
</dbReference>
<protein>
    <recommendedName>
        <fullName evidence="12">UvrABC system protein A</fullName>
    </recommendedName>
    <alternativeName>
        <fullName evidence="13">Excinuclease ABC subunit A</fullName>
    </alternativeName>
</protein>
<evidence type="ECO:0000256" key="9">
    <source>
        <dbReference type="ARBA" id="ARBA00023125"/>
    </source>
</evidence>
<keyword evidence="2" id="KW-0963">Cytoplasm</keyword>
<dbReference type="GO" id="GO:0003677">
    <property type="term" value="F:DNA binding"/>
    <property type="evidence" value="ECO:0007669"/>
    <property type="project" value="UniProtKB-KW"/>
</dbReference>
<accession>A0A1H9DAL0</accession>
<dbReference type="InterPro" id="IPR027417">
    <property type="entry name" value="P-loop_NTPase"/>
</dbReference>
<evidence type="ECO:0000256" key="2">
    <source>
        <dbReference type="ARBA" id="ARBA00022490"/>
    </source>
</evidence>
<dbReference type="RefSeq" id="WP_074641727.1">
    <property type="nucleotide sequence ID" value="NZ_FOFU01000002.1"/>
</dbReference>
<dbReference type="InterPro" id="IPR017871">
    <property type="entry name" value="ABC_transporter-like_CS"/>
</dbReference>
<sequence length="790" mass="87943">MGNYIKAFGVKKHNLKNIDICIPKGKLTVITGVSGSGKSSFAFDVLYEEGKRKYLSITESQFSLETSNDFERIEGLSPTIGVEQRIIRQSNPLSTVGTKTRLTNALASLFSVSGVTDPEYADGKPLSVDMFQKNSPNGMCLHCLGTGEKKVFDEEKIFEDSNAKLNALLFGFLDRGKSQKKYRAFLEQNGLSPSQTLGELTDEQLQKLKYGDRKENFPGIMPLIMNASKYNLISQRQIEIITDEYGKKIICPRCNGVGLNQIASHTRLQDRTFAEVSNMSLTELEKFLLSVEDDKNKKIVNAIRLRIQYLVMLGLGHLSMSRPIPTLSGGELQRLCISAFIMSDFDSLTFIFDEPSIGLHEREKEKLIEVLKNIVSAGNTVIVVEHDQSIISIADYIVEIGPGAGTEGGELIFQGEYKDFLNCKNSVVAKYLKDRNYFIENYKHQTKNAPTLHHEEKLSISGAKIHNLKNVSLSIPLYKLVGIAGVSGSGKSSLIAHTLVPKLKMLIRNRVVQNEDEDIYDYPRELDDVEIHGTEYINKCYVINQQPIGRTKTSNIATYTGVFDVIRKLFAETEDAKNFGFDMSYFSLNAEGGCPTCDGQGFLVYNVGFGNINMICDQCNGTGYIEEVLEVNYHNKNIAEVLEMTVKEACGFFKDVPKIYQILYLLDKVGMGYIKLGQKTTTISGGEAQRIKLAKELGKSRNKDNIYILDEPTVGLSLKDSEHLIYLLREICNAGNTVIITEHDIDVLSCCDYLFELGPKGGNEGGYLIAEGTPKSLKENSNSIIGGYLK</sequence>
<keyword evidence="16" id="KW-1185">Reference proteome</keyword>
<keyword evidence="4" id="KW-0547">Nucleotide-binding</keyword>
<keyword evidence="6" id="KW-0228">DNA excision</keyword>
<dbReference type="GO" id="GO:0005737">
    <property type="term" value="C:cytoplasm"/>
    <property type="evidence" value="ECO:0007669"/>
    <property type="project" value="UniProtKB-SubCell"/>
</dbReference>
<gene>
    <name evidence="15" type="ORF">SAMN04487977_102501</name>
</gene>
<evidence type="ECO:0000313" key="15">
    <source>
        <dbReference type="EMBL" id="SEQ10391.1"/>
    </source>
</evidence>
<dbReference type="GO" id="GO:0006281">
    <property type="term" value="P:DNA repair"/>
    <property type="evidence" value="ECO:0007669"/>
    <property type="project" value="UniProtKB-KW"/>
</dbReference>
<keyword evidence="5" id="KW-0227">DNA damage</keyword>
<dbReference type="PANTHER" id="PTHR43152">
    <property type="entry name" value="UVRABC SYSTEM PROTEIN A"/>
    <property type="match status" value="1"/>
</dbReference>
<evidence type="ECO:0000256" key="1">
    <source>
        <dbReference type="ARBA" id="ARBA00004496"/>
    </source>
</evidence>
<dbReference type="PROSITE" id="PS00211">
    <property type="entry name" value="ABC_TRANSPORTER_1"/>
    <property type="match status" value="2"/>
</dbReference>
<dbReference type="InterPro" id="IPR003439">
    <property type="entry name" value="ABC_transporter-like_ATP-bd"/>
</dbReference>
<dbReference type="SUPFAM" id="SSF52540">
    <property type="entry name" value="P-loop containing nucleoside triphosphate hydrolases"/>
    <property type="match status" value="2"/>
</dbReference>
<evidence type="ECO:0000256" key="10">
    <source>
        <dbReference type="ARBA" id="ARBA00023204"/>
    </source>
</evidence>
<evidence type="ECO:0000313" key="16">
    <source>
        <dbReference type="Proteomes" id="UP000182360"/>
    </source>
</evidence>
<keyword evidence="9" id="KW-0238">DNA-binding</keyword>
<keyword evidence="7" id="KW-0067">ATP-binding</keyword>
<keyword evidence="10" id="KW-0234">DNA repair</keyword>
<evidence type="ECO:0000256" key="11">
    <source>
        <dbReference type="ARBA" id="ARBA00038000"/>
    </source>
</evidence>
<dbReference type="GO" id="GO:0004518">
    <property type="term" value="F:nuclease activity"/>
    <property type="evidence" value="ECO:0007669"/>
    <property type="project" value="UniProtKB-KW"/>
</dbReference>